<dbReference type="EMBL" id="CABPRJ010001449">
    <property type="protein sequence ID" value="VVC37572.1"/>
    <property type="molecule type" value="Genomic_DNA"/>
</dbReference>
<keyword evidence="3" id="KW-1185">Reference proteome</keyword>
<protein>
    <submittedName>
        <fullName evidence="2">Uncharacterized protein</fullName>
    </submittedName>
</protein>
<dbReference type="OrthoDB" id="6614503at2759"/>
<sequence>MDRRTVSGPPPLLVWLLVSSWTVSGARVGPPVNVGTVLYGKRDLAKYWTDREAAGLRCREMADQLIPRRIPDGAAFVDYFKLIEVQSSLTVDSQTSRRRIMSAVADAVGGYASGVLWPHVRASYYDGRVPYDLANRLYGIVRKIKYSLDTDGRGWITAPERDESDPASVRANNVDDDFDDVRDIVEKPCAGLRLQREPSAYGDGAVVPIPTFDDNRHPGSVAVPFAAGKWLFSVTGPPAATNEDVPFLVRYYLLAVGCTSTNPNNRFRRDVSEWLNSTVVPLLASRRRWYPALAGASRVVRAAARAAANRAANRAAAGVNSARDKRTVESMPAAAPLPPDFGVDDWPSCDDGPSGKLPNPNVFRLAILLSLTTVWLSFKILVVHKGIRYILDVLARWSPPRHKF</sequence>
<accession>A0A5E4N201</accession>
<reference evidence="2 3" key="1">
    <citation type="submission" date="2019-08" db="EMBL/GenBank/DDBJ databases">
        <authorList>
            <person name="Alioto T."/>
            <person name="Alioto T."/>
            <person name="Gomez Garrido J."/>
        </authorList>
    </citation>
    <scope>NUCLEOTIDE SEQUENCE [LARGE SCALE GENOMIC DNA]</scope>
</reference>
<evidence type="ECO:0000256" key="1">
    <source>
        <dbReference type="SAM" id="SignalP"/>
    </source>
</evidence>
<feature type="signal peptide" evidence="1">
    <location>
        <begin position="1"/>
        <end position="25"/>
    </location>
</feature>
<dbReference type="Proteomes" id="UP000325440">
    <property type="component" value="Unassembled WGS sequence"/>
</dbReference>
<proteinExistence type="predicted"/>
<name>A0A5E4N201_9HEMI</name>
<gene>
    <name evidence="2" type="ORF">CINCED_3A010279</name>
</gene>
<evidence type="ECO:0000313" key="2">
    <source>
        <dbReference type="EMBL" id="VVC37572.1"/>
    </source>
</evidence>
<feature type="chain" id="PRO_5022727381" evidence="1">
    <location>
        <begin position="26"/>
        <end position="404"/>
    </location>
</feature>
<organism evidence="2 3">
    <name type="scientific">Cinara cedri</name>
    <dbReference type="NCBI Taxonomy" id="506608"/>
    <lineage>
        <taxon>Eukaryota</taxon>
        <taxon>Metazoa</taxon>
        <taxon>Ecdysozoa</taxon>
        <taxon>Arthropoda</taxon>
        <taxon>Hexapoda</taxon>
        <taxon>Insecta</taxon>
        <taxon>Pterygota</taxon>
        <taxon>Neoptera</taxon>
        <taxon>Paraneoptera</taxon>
        <taxon>Hemiptera</taxon>
        <taxon>Sternorrhyncha</taxon>
        <taxon>Aphidomorpha</taxon>
        <taxon>Aphidoidea</taxon>
        <taxon>Aphididae</taxon>
        <taxon>Lachninae</taxon>
        <taxon>Cinara</taxon>
    </lineage>
</organism>
<evidence type="ECO:0000313" key="3">
    <source>
        <dbReference type="Proteomes" id="UP000325440"/>
    </source>
</evidence>
<keyword evidence="1" id="KW-0732">Signal</keyword>
<dbReference type="AlphaFoldDB" id="A0A5E4N201"/>